<sequence>MTNSEMITVSEASEVSGYTRQHVRLLIRQGLISARRAGGIWLIEASSLNNYIDGNPKPGPKPDKIYD</sequence>
<comment type="caution">
    <text evidence="2">The sequence shown here is derived from an EMBL/GenBank/DDBJ whole genome shotgun (WGS) entry which is preliminary data.</text>
</comment>
<evidence type="ECO:0000313" key="3">
    <source>
        <dbReference type="Proteomes" id="UP000003613"/>
    </source>
</evidence>
<dbReference type="EMBL" id="CAIM01000519">
    <property type="protein sequence ID" value="CCI19915.1"/>
    <property type="molecule type" value="Genomic_DNA"/>
</dbReference>
<evidence type="ECO:0000259" key="1">
    <source>
        <dbReference type="Pfam" id="PF12728"/>
    </source>
</evidence>
<dbReference type="AlphaFoldDB" id="I4HCZ1"/>
<feature type="domain" description="Helix-turn-helix" evidence="1">
    <location>
        <begin position="7"/>
        <end position="55"/>
    </location>
</feature>
<dbReference type="HOGENOM" id="CLU_2807610_0_0_3"/>
<dbReference type="Proteomes" id="UP000003613">
    <property type="component" value="Unassembled WGS sequence"/>
</dbReference>
<proteinExistence type="predicted"/>
<organism evidence="2 3">
    <name type="scientific">Microcystis aeruginosa PCC 9807</name>
    <dbReference type="NCBI Taxonomy" id="1160283"/>
    <lineage>
        <taxon>Bacteria</taxon>
        <taxon>Bacillati</taxon>
        <taxon>Cyanobacteriota</taxon>
        <taxon>Cyanophyceae</taxon>
        <taxon>Oscillatoriophycideae</taxon>
        <taxon>Chroococcales</taxon>
        <taxon>Microcystaceae</taxon>
        <taxon>Microcystis</taxon>
    </lineage>
</organism>
<reference evidence="2 3" key="1">
    <citation type="submission" date="2012-04" db="EMBL/GenBank/DDBJ databases">
        <authorList>
            <person name="Genoscope - CEA"/>
        </authorList>
    </citation>
    <scope>NUCLEOTIDE SEQUENCE [LARGE SCALE GENOMIC DNA]</scope>
    <source>
        <strain evidence="2 3">9807</strain>
    </source>
</reference>
<dbReference type="Pfam" id="PF12728">
    <property type="entry name" value="HTH_17"/>
    <property type="match status" value="1"/>
</dbReference>
<dbReference type="InterPro" id="IPR041657">
    <property type="entry name" value="HTH_17"/>
</dbReference>
<accession>I4HCZ1</accession>
<protein>
    <recommendedName>
        <fullName evidence="1">Helix-turn-helix domain-containing protein</fullName>
    </recommendedName>
</protein>
<gene>
    <name evidence="2" type="ORF">MICAF_5660003</name>
</gene>
<name>I4HCZ1_MICAE</name>
<evidence type="ECO:0000313" key="2">
    <source>
        <dbReference type="EMBL" id="CCI19915.1"/>
    </source>
</evidence>